<dbReference type="PANTHER" id="PTHR23253:SF78">
    <property type="entry name" value="EUKARYOTIC TRANSLATION INITIATION FACTOR 4G1, ISOFORM B-RELATED"/>
    <property type="match status" value="1"/>
</dbReference>
<sequence length="556" mass="64892">MMKELHKSKNPWRRDKIDPCDESEETEKKMLIRKVRSILNRLTPTSEEVLTKEFLALNVCHSKDINEVTSVFFMKAIDEPKFVDIYTRLCRKQPVGTDARDKLKRRRLGVIRFMGHMYLKDMISIRIIHFCNVELLKSISDIPCNTEGYQTDDDSVEVGLVLLETIGKRLKEKEYIRNAEIQRGAVRVDYRAPPPRINQEQKFPLDVTFETLDKARPLVSPRTRYLIMNLMELRARGWVPRRAPEVPKKIAEIREDMRKEQHVNEENEDNRWFAEKCTCSDRCEELERKVEDLNRKYSRLLMMLNRQFELKQERINQGGRNKSNDVNTAPRIIQRFESDAEKKTLDKFFADMVNTVPMSSERLRKMINDVLKAAAPPIERSNTENARRKGEAYSKKKKMDWIRDLLTGLTSTECADEIDDVRIEGRNYIEKLRSCVRGAIDGTWSKQILENVKTHSQFAAIFRTQSEVSARSVWAEQFVRYGGVVIAMDVGNGIDRGLIPRASVKPRELHAKRSKKSSLLRCGVFAKADRFSTRATNTHHAPKTLKELLDNFWIRR</sequence>
<feature type="coiled-coil region" evidence="1">
    <location>
        <begin position="250"/>
        <end position="303"/>
    </location>
</feature>
<proteinExistence type="predicted"/>
<evidence type="ECO:0000313" key="3">
    <source>
        <dbReference type="EnsemblMetazoa" id="PPA24775.1"/>
    </source>
</evidence>
<dbReference type="InterPro" id="IPR016024">
    <property type="entry name" value="ARM-type_fold"/>
</dbReference>
<dbReference type="SUPFAM" id="SSF48371">
    <property type="entry name" value="ARM repeat"/>
    <property type="match status" value="1"/>
</dbReference>
<accession>A0A8R1UH86</accession>
<evidence type="ECO:0000256" key="1">
    <source>
        <dbReference type="SAM" id="Coils"/>
    </source>
</evidence>
<accession>A0A2A6BR31</accession>
<reference evidence="4" key="1">
    <citation type="journal article" date="2008" name="Nat. Genet.">
        <title>The Pristionchus pacificus genome provides a unique perspective on nematode lifestyle and parasitism.</title>
        <authorList>
            <person name="Dieterich C."/>
            <person name="Clifton S.W."/>
            <person name="Schuster L.N."/>
            <person name="Chinwalla A."/>
            <person name="Delehaunty K."/>
            <person name="Dinkelacker I."/>
            <person name="Fulton L."/>
            <person name="Fulton R."/>
            <person name="Godfrey J."/>
            <person name="Minx P."/>
            <person name="Mitreva M."/>
            <person name="Roeseler W."/>
            <person name="Tian H."/>
            <person name="Witte H."/>
            <person name="Yang S.P."/>
            <person name="Wilson R.K."/>
            <person name="Sommer R.J."/>
        </authorList>
    </citation>
    <scope>NUCLEOTIDE SEQUENCE [LARGE SCALE GENOMIC DNA]</scope>
    <source>
        <strain evidence="4">PS312</strain>
    </source>
</reference>
<name>A0A2A6BR31_PRIPA</name>
<keyword evidence="1" id="KW-0175">Coiled coil</keyword>
<dbReference type="GO" id="GO:0003729">
    <property type="term" value="F:mRNA binding"/>
    <property type="evidence" value="ECO:0000318"/>
    <property type="project" value="GO_Central"/>
</dbReference>
<dbReference type="SMART" id="SM00543">
    <property type="entry name" value="MIF4G"/>
    <property type="match status" value="1"/>
</dbReference>
<dbReference type="GO" id="GO:0006413">
    <property type="term" value="P:translational initiation"/>
    <property type="evidence" value="ECO:0000318"/>
    <property type="project" value="GO_Central"/>
</dbReference>
<feature type="region of interest" description="Disordered" evidence="2">
    <location>
        <begin position="1"/>
        <end position="21"/>
    </location>
</feature>
<evidence type="ECO:0000313" key="4">
    <source>
        <dbReference type="Proteomes" id="UP000005239"/>
    </source>
</evidence>
<feature type="compositionally biased region" description="Basic and acidic residues" evidence="2">
    <location>
        <begin position="1"/>
        <end position="19"/>
    </location>
</feature>
<dbReference type="FunFam" id="1.25.40.180:FF:000148">
    <property type="entry name" value="Uncharacterized protein"/>
    <property type="match status" value="1"/>
</dbReference>
<dbReference type="AlphaFoldDB" id="A0A2A6BR31"/>
<organism evidence="3 4">
    <name type="scientific">Pristionchus pacificus</name>
    <name type="common">Parasitic nematode worm</name>
    <dbReference type="NCBI Taxonomy" id="54126"/>
    <lineage>
        <taxon>Eukaryota</taxon>
        <taxon>Metazoa</taxon>
        <taxon>Ecdysozoa</taxon>
        <taxon>Nematoda</taxon>
        <taxon>Chromadorea</taxon>
        <taxon>Rhabditida</taxon>
        <taxon>Rhabditina</taxon>
        <taxon>Diplogasteromorpha</taxon>
        <taxon>Diplogasteroidea</taxon>
        <taxon>Neodiplogasteridae</taxon>
        <taxon>Pristionchus</taxon>
    </lineage>
</organism>
<dbReference type="GO" id="GO:0016281">
    <property type="term" value="C:eukaryotic translation initiation factor 4F complex"/>
    <property type="evidence" value="ECO:0000318"/>
    <property type="project" value="GO_Central"/>
</dbReference>
<dbReference type="Pfam" id="PF02854">
    <property type="entry name" value="MIF4G"/>
    <property type="match status" value="2"/>
</dbReference>
<protein>
    <submittedName>
        <fullName evidence="3">MIF4G domain-containing protein</fullName>
    </submittedName>
</protein>
<keyword evidence="4" id="KW-1185">Reference proteome</keyword>
<dbReference type="PANTHER" id="PTHR23253">
    <property type="entry name" value="EUKARYOTIC TRANSLATION INITIATION FACTOR 4 GAMMA"/>
    <property type="match status" value="1"/>
</dbReference>
<dbReference type="InterPro" id="IPR003890">
    <property type="entry name" value="MIF4G-like_typ-3"/>
</dbReference>
<dbReference type="GO" id="GO:0003743">
    <property type="term" value="F:translation initiation factor activity"/>
    <property type="evidence" value="ECO:0000318"/>
    <property type="project" value="GO_Central"/>
</dbReference>
<reference evidence="3" key="2">
    <citation type="submission" date="2022-06" db="UniProtKB">
        <authorList>
            <consortium name="EnsemblMetazoa"/>
        </authorList>
    </citation>
    <scope>IDENTIFICATION</scope>
    <source>
        <strain evidence="3">PS312</strain>
    </source>
</reference>
<dbReference type="OrthoDB" id="514777at2759"/>
<dbReference type="Proteomes" id="UP000005239">
    <property type="component" value="Unassembled WGS sequence"/>
</dbReference>
<dbReference type="Gene3D" id="1.25.40.180">
    <property type="match status" value="2"/>
</dbReference>
<evidence type="ECO:0000256" key="2">
    <source>
        <dbReference type="SAM" id="MobiDB-lite"/>
    </source>
</evidence>
<gene>
    <name evidence="3" type="primary">WBGene00114329</name>
</gene>
<dbReference type="EnsemblMetazoa" id="PPA24775.1">
    <property type="protein sequence ID" value="PPA24775.1"/>
    <property type="gene ID" value="WBGene00114329"/>
</dbReference>